<dbReference type="PANTHER" id="PTHR43205">
    <property type="entry name" value="PROSTAGLANDIN REDUCTASE"/>
    <property type="match status" value="1"/>
</dbReference>
<accession>A0A5D2LR90</accession>
<evidence type="ECO:0000313" key="3">
    <source>
        <dbReference type="Proteomes" id="UP000322667"/>
    </source>
</evidence>
<gene>
    <name evidence="2" type="ORF">ES332_D02G007300v1</name>
</gene>
<dbReference type="EMBL" id="CM017624">
    <property type="protein sequence ID" value="TYH81756.1"/>
    <property type="molecule type" value="Genomic_DNA"/>
</dbReference>
<proteinExistence type="predicted"/>
<protein>
    <recommendedName>
        <fullName evidence="4">Oxidoreductase N-terminal domain-containing protein</fullName>
    </recommendedName>
</protein>
<dbReference type="Gene3D" id="3.90.180.10">
    <property type="entry name" value="Medium-chain alcohol dehydrogenases, catalytic domain"/>
    <property type="match status" value="1"/>
</dbReference>
<dbReference type="AlphaFoldDB" id="A0A5D2LR90"/>
<keyword evidence="3" id="KW-1185">Reference proteome</keyword>
<dbReference type="PANTHER" id="PTHR43205:SF7">
    <property type="entry name" value="PROSTAGLANDIN REDUCTASE 1"/>
    <property type="match status" value="1"/>
</dbReference>
<dbReference type="InterPro" id="IPR045010">
    <property type="entry name" value="MDR_fam"/>
</dbReference>
<dbReference type="GO" id="GO:0032440">
    <property type="term" value="F:2-alkenal reductase [NAD(P)H] activity"/>
    <property type="evidence" value="ECO:0007669"/>
    <property type="project" value="TreeGrafter"/>
</dbReference>
<keyword evidence="1" id="KW-0812">Transmembrane</keyword>
<organism evidence="2 3">
    <name type="scientific">Gossypium tomentosum</name>
    <name type="common">Hawaiian cotton</name>
    <name type="synonym">Gossypium sandvicense</name>
    <dbReference type="NCBI Taxonomy" id="34277"/>
    <lineage>
        <taxon>Eukaryota</taxon>
        <taxon>Viridiplantae</taxon>
        <taxon>Streptophyta</taxon>
        <taxon>Embryophyta</taxon>
        <taxon>Tracheophyta</taxon>
        <taxon>Spermatophyta</taxon>
        <taxon>Magnoliopsida</taxon>
        <taxon>eudicotyledons</taxon>
        <taxon>Gunneridae</taxon>
        <taxon>Pentapetalae</taxon>
        <taxon>rosids</taxon>
        <taxon>malvids</taxon>
        <taxon>Malvales</taxon>
        <taxon>Malvaceae</taxon>
        <taxon>Malvoideae</taxon>
        <taxon>Gossypium</taxon>
    </lineage>
</organism>
<dbReference type="SUPFAM" id="SSF50129">
    <property type="entry name" value="GroES-like"/>
    <property type="match status" value="1"/>
</dbReference>
<dbReference type="GO" id="GO:0006979">
    <property type="term" value="P:response to oxidative stress"/>
    <property type="evidence" value="ECO:0007669"/>
    <property type="project" value="TreeGrafter"/>
</dbReference>
<feature type="transmembrane region" description="Helical" evidence="1">
    <location>
        <begin position="156"/>
        <end position="173"/>
    </location>
</feature>
<name>A0A5D2LR90_GOSTO</name>
<evidence type="ECO:0008006" key="4">
    <source>
        <dbReference type="Google" id="ProtNLM"/>
    </source>
</evidence>
<evidence type="ECO:0000313" key="2">
    <source>
        <dbReference type="EMBL" id="TYH81756.1"/>
    </source>
</evidence>
<keyword evidence="1" id="KW-0472">Membrane</keyword>
<evidence type="ECO:0000256" key="1">
    <source>
        <dbReference type="SAM" id="Phobius"/>
    </source>
</evidence>
<reference evidence="2 3" key="1">
    <citation type="submission" date="2019-07" db="EMBL/GenBank/DDBJ databases">
        <title>WGS assembly of Gossypium tomentosum.</title>
        <authorList>
            <person name="Chen Z.J."/>
            <person name="Sreedasyam A."/>
            <person name="Ando A."/>
            <person name="Song Q."/>
            <person name="De L."/>
            <person name="Hulse-Kemp A."/>
            <person name="Ding M."/>
            <person name="Ye W."/>
            <person name="Kirkbride R."/>
            <person name="Jenkins J."/>
            <person name="Plott C."/>
            <person name="Lovell J."/>
            <person name="Lin Y.-M."/>
            <person name="Vaughn R."/>
            <person name="Liu B."/>
            <person name="Li W."/>
            <person name="Simpson S."/>
            <person name="Scheffler B."/>
            <person name="Saski C."/>
            <person name="Grover C."/>
            <person name="Hu G."/>
            <person name="Conover J."/>
            <person name="Carlson J."/>
            <person name="Shu S."/>
            <person name="Boston L."/>
            <person name="Williams M."/>
            <person name="Peterson D."/>
            <person name="Mcgee K."/>
            <person name="Jones D."/>
            <person name="Wendel J."/>
            <person name="Stelly D."/>
            <person name="Grimwood J."/>
            <person name="Schmutz J."/>
        </authorList>
    </citation>
    <scope>NUCLEOTIDE SEQUENCE [LARGE SCALE GENOMIC DNA]</scope>
    <source>
        <strain evidence="2">7179.01</strain>
    </source>
</reference>
<dbReference type="InterPro" id="IPR011032">
    <property type="entry name" value="GroES-like_sf"/>
</dbReference>
<dbReference type="Proteomes" id="UP000322667">
    <property type="component" value="Chromosome D02"/>
</dbReference>
<keyword evidence="1" id="KW-1133">Transmembrane helix</keyword>
<sequence length="175" mass="19642">MATGGMDEASNVKVVLKHYVSGSTQETDMHLTAGTIKLKVPKDSNSIILKNLYLSCDPYMIFKMMKLEQQLTNPYVLGSCQFFLHKACAELPKMKPVWHHGCQLEALVLTRDNIFKCEICCFLSHVQDKRNECGGHVCLHCATLRPDALTCPGHDHLLFFSIMIFTGSVVLVVRI</sequence>